<dbReference type="InterPro" id="IPR018076">
    <property type="entry name" value="T2SS_GspF_dom"/>
</dbReference>
<dbReference type="FunFam" id="1.20.81.30:FF:000001">
    <property type="entry name" value="Type II secretion system protein F"/>
    <property type="match status" value="2"/>
</dbReference>
<feature type="transmembrane region" description="Helical" evidence="8">
    <location>
        <begin position="383"/>
        <end position="404"/>
    </location>
</feature>
<feature type="transmembrane region" description="Helical" evidence="8">
    <location>
        <begin position="181"/>
        <end position="203"/>
    </location>
</feature>
<dbReference type="AlphaFoldDB" id="A0A1J5TI24"/>
<feature type="transmembrane region" description="Helical" evidence="8">
    <location>
        <begin position="223"/>
        <end position="245"/>
    </location>
</feature>
<reference evidence="10" key="1">
    <citation type="submission" date="2016-10" db="EMBL/GenBank/DDBJ databases">
        <title>Sequence of Gallionella enrichment culture.</title>
        <authorList>
            <person name="Poehlein A."/>
            <person name="Muehling M."/>
            <person name="Daniel R."/>
        </authorList>
    </citation>
    <scope>NUCLEOTIDE SEQUENCE</scope>
</reference>
<dbReference type="Pfam" id="PF00482">
    <property type="entry name" value="T2SSF"/>
    <property type="match status" value="2"/>
</dbReference>
<dbReference type="InterPro" id="IPR003004">
    <property type="entry name" value="GspF/PilC"/>
</dbReference>
<evidence type="ECO:0000256" key="4">
    <source>
        <dbReference type="ARBA" id="ARBA00022519"/>
    </source>
</evidence>
<keyword evidence="5 8" id="KW-0812">Transmembrane</keyword>
<keyword evidence="6 8" id="KW-1133">Transmembrane helix</keyword>
<evidence type="ECO:0000256" key="2">
    <source>
        <dbReference type="ARBA" id="ARBA00005745"/>
    </source>
</evidence>
<dbReference type="EMBL" id="MLJW01000019">
    <property type="protein sequence ID" value="OIR11678.1"/>
    <property type="molecule type" value="Genomic_DNA"/>
</dbReference>
<protein>
    <submittedName>
        <fullName evidence="10">Type II secretion system protein F</fullName>
    </submittedName>
</protein>
<keyword evidence="3" id="KW-1003">Cell membrane</keyword>
<evidence type="ECO:0000256" key="5">
    <source>
        <dbReference type="ARBA" id="ARBA00022692"/>
    </source>
</evidence>
<comment type="subcellular location">
    <subcellularLocation>
        <location evidence="1">Cell inner membrane</location>
        <topology evidence="1">Multi-pass membrane protein</topology>
    </subcellularLocation>
</comment>
<dbReference type="GO" id="GO:0015628">
    <property type="term" value="P:protein secretion by the type II secretion system"/>
    <property type="evidence" value="ECO:0007669"/>
    <property type="project" value="TreeGrafter"/>
</dbReference>
<dbReference type="PRINTS" id="PR00812">
    <property type="entry name" value="BCTERIALGSPF"/>
</dbReference>
<evidence type="ECO:0000256" key="3">
    <source>
        <dbReference type="ARBA" id="ARBA00022475"/>
    </source>
</evidence>
<sequence>MPVFAYKGRSNRGDLVQGSLEGTDSGVIADQLLKTGITPTEIKPTSQSVRSTDNTEISLWQRLTSEKKVDTLELMLFSRQMYTLLKAGVPIMRALAGLQESTHNPAFAGMLQDLRESLDSGRELSTALRRHPKVFSPFYLSMVQVGEMTGMLDVTFLRLYEHLEFEKDMKDRIKAALRYPTFVVIAMGIAIVIVNIFVIPAFAKVFEGFHAELPLMTRILMGFSGFMVQSWPILLALLVGAVVAFRSWVNTVDGRYKWDRYKLHIPIAGRIIMKATLARFARSLALSFKSGIPIVQGLNSVGLVVDNEFMRSRVEQMRDGVERGESILRTAAATGVFNPTVLQMIAVGEETGDMDGLMFEIAGMYEREVEYEIKSLSANIEPIMIVLLGGMVLVLALGIFLPMWDLGKVALHR</sequence>
<accession>A0A1J5TI24</accession>
<evidence type="ECO:0000256" key="6">
    <source>
        <dbReference type="ARBA" id="ARBA00022989"/>
    </source>
</evidence>
<feature type="domain" description="Type II secretion system protein GspF" evidence="9">
    <location>
        <begin position="280"/>
        <end position="402"/>
    </location>
</feature>
<dbReference type="GO" id="GO:0005886">
    <property type="term" value="C:plasma membrane"/>
    <property type="evidence" value="ECO:0007669"/>
    <property type="project" value="UniProtKB-SubCell"/>
</dbReference>
<organism evidence="10">
    <name type="scientific">mine drainage metagenome</name>
    <dbReference type="NCBI Taxonomy" id="410659"/>
    <lineage>
        <taxon>unclassified sequences</taxon>
        <taxon>metagenomes</taxon>
        <taxon>ecological metagenomes</taxon>
    </lineage>
</organism>
<dbReference type="PANTHER" id="PTHR30012">
    <property type="entry name" value="GENERAL SECRETION PATHWAY PROTEIN"/>
    <property type="match status" value="1"/>
</dbReference>
<comment type="similarity">
    <text evidence="2">Belongs to the GSP F family.</text>
</comment>
<dbReference type="InterPro" id="IPR042094">
    <property type="entry name" value="T2SS_GspF_sf"/>
</dbReference>
<feature type="domain" description="Type II secretion system protein GspF" evidence="9">
    <location>
        <begin position="77"/>
        <end position="200"/>
    </location>
</feature>
<dbReference type="Gene3D" id="1.20.81.30">
    <property type="entry name" value="Type II secretion system (T2SS), domain F"/>
    <property type="match status" value="2"/>
</dbReference>
<keyword evidence="7 8" id="KW-0472">Membrane</keyword>
<evidence type="ECO:0000256" key="1">
    <source>
        <dbReference type="ARBA" id="ARBA00004429"/>
    </source>
</evidence>
<evidence type="ECO:0000313" key="10">
    <source>
        <dbReference type="EMBL" id="OIR11678.1"/>
    </source>
</evidence>
<comment type="caution">
    <text evidence="10">The sequence shown here is derived from an EMBL/GenBank/DDBJ whole genome shotgun (WGS) entry which is preliminary data.</text>
</comment>
<evidence type="ECO:0000259" key="9">
    <source>
        <dbReference type="Pfam" id="PF00482"/>
    </source>
</evidence>
<gene>
    <name evidence="10" type="primary">epsF_8</name>
    <name evidence="10" type="ORF">GALL_65340</name>
</gene>
<keyword evidence="4" id="KW-0997">Cell inner membrane</keyword>
<name>A0A1J5TI24_9ZZZZ</name>
<evidence type="ECO:0000256" key="7">
    <source>
        <dbReference type="ARBA" id="ARBA00023136"/>
    </source>
</evidence>
<dbReference type="PANTHER" id="PTHR30012:SF4">
    <property type="entry name" value="MSHA BIOGENESIS PROTEIN MSHG"/>
    <property type="match status" value="1"/>
</dbReference>
<evidence type="ECO:0000256" key="8">
    <source>
        <dbReference type="SAM" id="Phobius"/>
    </source>
</evidence>
<proteinExistence type="inferred from homology"/>